<sequence length="758" mass="86861">MSPSRKFKKLFKALRIGVLAFIPITSIALNSCYNEKTKVISTPVSSMDDNNPSDSQPVTPVNQKFGINLVSFSKLDNATNLLKWKNPESKTSEMEIGNILKNKFLENNLEIKVDDIKNILMKDYKVDQRDLDKYSFSIKYNEVFYDRNDPDRLIVPIQLLKEVVINNKLTLYQGHVYKFVMEGFKHDKKYERFEGYKAKLQEFKTAHPIVSINIGETSIGDLLFASEAALKKLSIDFKDFEERGLYQKISDEEKISKANKYRSTKKAESVYSAFVKSVSISNDLKKLHFVVRLAYGFSSYQWSNDFNSYGEDISFDQDITKTLTSDDYKKIALSYLDINLRDFSPVTNYDFVNFDAKDFYPFSKNKDLISFKINEASNVSIENKNAEFRLKTTSSIDQLNNLDLDTTYGVKKHVNIFADPEITDSNKTYNLHIGLLTQNQLSKITTDLYTYLNNTSVISGGYGEIRGFYAGKKTPAQLHLGEDVLVKAHSLLKAPVKSEVINVFERRTNKVGEGVGTSVILRIKSEDLKNAVDKNTYEDYFASSKYIYVEIIHLDAELTRQQLNNILNKRGEVNRQLTWTPKTGNRDWYLDISPSNPIPLEPNDTFAVVAESDNNGGWMPHAHIDLLRDSMLIADPNGYVYSNDTNHYFSERNMERINSPSTKPFIQVPGVVLKAKDTAYYKTDANGNEITEKVENKQSKVLVKGDEFINQNINIEEYETRGLLDPSLLFAFKDENTYIARLRDFFKDSYPTELDLQD</sequence>
<organism evidence="2 3">
    <name type="scientific">Mycoplasma bradburyae</name>
    <dbReference type="NCBI Taxonomy" id="2963128"/>
    <lineage>
        <taxon>Bacteria</taxon>
        <taxon>Bacillati</taxon>
        <taxon>Mycoplasmatota</taxon>
        <taxon>Mollicutes</taxon>
        <taxon>Mycoplasmataceae</taxon>
        <taxon>Mycoplasma</taxon>
    </lineage>
</organism>
<keyword evidence="1" id="KW-0732">Signal</keyword>
<feature type="signal peptide" evidence="1">
    <location>
        <begin position="1"/>
        <end position="28"/>
    </location>
</feature>
<evidence type="ECO:0000313" key="3">
    <source>
        <dbReference type="Proteomes" id="UP001216384"/>
    </source>
</evidence>
<protein>
    <recommendedName>
        <fullName evidence="4">Lipoprotein</fullName>
    </recommendedName>
</protein>
<dbReference type="Proteomes" id="UP001216384">
    <property type="component" value="Unassembled WGS sequence"/>
</dbReference>
<gene>
    <name evidence="2" type="ORF">LNO71_01000</name>
</gene>
<proteinExistence type="predicted"/>
<dbReference type="RefSeq" id="WP_272403923.1">
    <property type="nucleotide sequence ID" value="NZ_JAJHZP010000011.1"/>
</dbReference>
<reference evidence="2" key="1">
    <citation type="submission" date="2021-11" db="EMBL/GenBank/DDBJ databases">
        <title>Description of Mycoplasma bradburyaesp. nov.from sea birds: a tribute to a great mycoplasmologist.</title>
        <authorList>
            <person name="Ramirez A.S."/>
            <person name="Poveda C."/>
            <person name="Suarez-Perez A."/>
            <person name="Rosales R.S."/>
            <person name="Dijkman R."/>
            <person name="Feberwee A."/>
            <person name="Spergser J."/>
            <person name="Szostak M.P."/>
            <person name="Ressel L."/>
            <person name="Calabuig P."/>
            <person name="Catania S."/>
            <person name="Gobbo F."/>
            <person name="Timofte D."/>
            <person name="Poveda J.B."/>
        </authorList>
    </citation>
    <scope>NUCLEOTIDE SEQUENCE</scope>
    <source>
        <strain evidence="2">T264</strain>
    </source>
</reference>
<dbReference type="EMBL" id="JAJHZP010000011">
    <property type="protein sequence ID" value="MDC4183224.1"/>
    <property type="molecule type" value="Genomic_DNA"/>
</dbReference>
<dbReference type="AlphaFoldDB" id="A0AAW6HRW2"/>
<dbReference type="NCBIfam" id="NF045981">
    <property type="entry name" value="MSC0775_fam_LP"/>
    <property type="match status" value="1"/>
</dbReference>
<feature type="chain" id="PRO_5043397878" description="Lipoprotein" evidence="1">
    <location>
        <begin position="29"/>
        <end position="758"/>
    </location>
</feature>
<evidence type="ECO:0008006" key="4">
    <source>
        <dbReference type="Google" id="ProtNLM"/>
    </source>
</evidence>
<accession>A0AAW6HRW2</accession>
<comment type="caution">
    <text evidence="2">The sequence shown here is derived from an EMBL/GenBank/DDBJ whole genome shotgun (WGS) entry which is preliminary data.</text>
</comment>
<evidence type="ECO:0000256" key="1">
    <source>
        <dbReference type="SAM" id="SignalP"/>
    </source>
</evidence>
<evidence type="ECO:0000313" key="2">
    <source>
        <dbReference type="EMBL" id="MDC4183224.1"/>
    </source>
</evidence>
<name>A0AAW6HRW2_9MOLU</name>